<feature type="region of interest" description="Disordered" evidence="1">
    <location>
        <begin position="171"/>
        <end position="190"/>
    </location>
</feature>
<evidence type="ECO:0000256" key="1">
    <source>
        <dbReference type="SAM" id="MobiDB-lite"/>
    </source>
</evidence>
<reference evidence="3 4" key="1">
    <citation type="submission" date="2018-04" db="EMBL/GenBank/DDBJ databases">
        <title>Chitinophaga fuyangensis sp. nov., isolated from soil in a chemical factory.</title>
        <authorList>
            <person name="Chen K."/>
        </authorList>
    </citation>
    <scope>NUCLEOTIDE SEQUENCE [LARGE SCALE GENOMIC DNA]</scope>
    <source>
        <strain evidence="3 4">LY-1</strain>
    </source>
</reference>
<dbReference type="OrthoDB" id="5513217at2"/>
<dbReference type="EMBL" id="QCYK01000003">
    <property type="protein sequence ID" value="PUZ23191.1"/>
    <property type="molecule type" value="Genomic_DNA"/>
</dbReference>
<accession>A0A2T7BDM1</accession>
<feature type="signal peptide" evidence="2">
    <location>
        <begin position="1"/>
        <end position="22"/>
    </location>
</feature>
<dbReference type="AlphaFoldDB" id="A0A2T7BDM1"/>
<evidence type="ECO:0000313" key="4">
    <source>
        <dbReference type="Proteomes" id="UP000244450"/>
    </source>
</evidence>
<keyword evidence="4" id="KW-1185">Reference proteome</keyword>
<comment type="caution">
    <text evidence="3">The sequence shown here is derived from an EMBL/GenBank/DDBJ whole genome shotgun (WGS) entry which is preliminary data.</text>
</comment>
<sequence>MFIRLTLTGILSAALLLPACHRADSATGGASGLRHAPYPAVWYDSLSRALDTYMALGGALHREDTVLANAQASLLQGQLDRLPQSALGTNEDSVELVETTLGSMHAELDGLLGETDLAGKRDEYHMVSDIWYDLLLLTGLKGSILYRVHDASARNNRGGNWLLTSNPATADNPYNAQAGQHTATDTLRFQ</sequence>
<dbReference type="RefSeq" id="WP_108688935.1">
    <property type="nucleotide sequence ID" value="NZ_QCYK01000003.1"/>
</dbReference>
<evidence type="ECO:0008006" key="5">
    <source>
        <dbReference type="Google" id="ProtNLM"/>
    </source>
</evidence>
<feature type="chain" id="PRO_5015650600" description="DUF3347 domain-containing protein" evidence="2">
    <location>
        <begin position="23"/>
        <end position="190"/>
    </location>
</feature>
<keyword evidence="2" id="KW-0732">Signal</keyword>
<protein>
    <recommendedName>
        <fullName evidence="5">DUF3347 domain-containing protein</fullName>
    </recommendedName>
</protein>
<evidence type="ECO:0000313" key="3">
    <source>
        <dbReference type="EMBL" id="PUZ23191.1"/>
    </source>
</evidence>
<evidence type="ECO:0000256" key="2">
    <source>
        <dbReference type="SAM" id="SignalP"/>
    </source>
</evidence>
<dbReference type="Proteomes" id="UP000244450">
    <property type="component" value="Unassembled WGS sequence"/>
</dbReference>
<name>A0A2T7BDM1_9BACT</name>
<organism evidence="3 4">
    <name type="scientific">Chitinophaga parva</name>
    <dbReference type="NCBI Taxonomy" id="2169414"/>
    <lineage>
        <taxon>Bacteria</taxon>
        <taxon>Pseudomonadati</taxon>
        <taxon>Bacteroidota</taxon>
        <taxon>Chitinophagia</taxon>
        <taxon>Chitinophagales</taxon>
        <taxon>Chitinophagaceae</taxon>
        <taxon>Chitinophaga</taxon>
    </lineage>
</organism>
<gene>
    <name evidence="3" type="ORF">DCC81_22610</name>
</gene>
<proteinExistence type="predicted"/>